<evidence type="ECO:0000259" key="3">
    <source>
        <dbReference type="PROSITE" id="PS51228"/>
    </source>
</evidence>
<dbReference type="AlphaFoldDB" id="A0A1G4IQ85"/>
<sequence>MVSPAFEEKANAVKQLKSTPSNDDLLKLYGLFKQATVGDNTTARPSALNFKDKYKWDAWEANKGKSQEAAEQEYIAFVEELQSKDQ</sequence>
<evidence type="ECO:0000313" key="4">
    <source>
        <dbReference type="EMBL" id="SCU78919.1"/>
    </source>
</evidence>
<dbReference type="Pfam" id="PF00887">
    <property type="entry name" value="ACBP"/>
    <property type="match status" value="1"/>
</dbReference>
<name>A0A1G4IQ85_9SACH</name>
<dbReference type="PRINTS" id="PR00689">
    <property type="entry name" value="ACOABINDINGP"/>
</dbReference>
<protein>
    <submittedName>
        <fullName evidence="4">LAME_0A06414g1_1</fullName>
    </submittedName>
</protein>
<dbReference type="PROSITE" id="PS51228">
    <property type="entry name" value="ACB_2"/>
    <property type="match status" value="1"/>
</dbReference>
<dbReference type="GO" id="GO:0006631">
    <property type="term" value="P:fatty acid metabolic process"/>
    <property type="evidence" value="ECO:0007669"/>
    <property type="project" value="TreeGrafter"/>
</dbReference>
<organism evidence="4 5">
    <name type="scientific">Lachancea meyersii CBS 8951</name>
    <dbReference type="NCBI Taxonomy" id="1266667"/>
    <lineage>
        <taxon>Eukaryota</taxon>
        <taxon>Fungi</taxon>
        <taxon>Dikarya</taxon>
        <taxon>Ascomycota</taxon>
        <taxon>Saccharomycotina</taxon>
        <taxon>Saccharomycetes</taxon>
        <taxon>Saccharomycetales</taxon>
        <taxon>Saccharomycetaceae</taxon>
        <taxon>Lachancea</taxon>
    </lineage>
</organism>
<keyword evidence="5" id="KW-1185">Reference proteome</keyword>
<dbReference type="InterPro" id="IPR035984">
    <property type="entry name" value="Acyl-CoA-binding_sf"/>
</dbReference>
<dbReference type="OrthoDB" id="346910at2759"/>
<dbReference type="PANTHER" id="PTHR23310:SF62">
    <property type="entry name" value="ACYL-COA BINDING PROTEIN 1, ISOFORM A"/>
    <property type="match status" value="1"/>
</dbReference>
<dbReference type="SUPFAM" id="SSF47027">
    <property type="entry name" value="Acyl-CoA binding protein"/>
    <property type="match status" value="1"/>
</dbReference>
<evidence type="ECO:0000313" key="5">
    <source>
        <dbReference type="Proteomes" id="UP000191144"/>
    </source>
</evidence>
<evidence type="ECO:0000256" key="1">
    <source>
        <dbReference type="ARBA" id="ARBA00005567"/>
    </source>
</evidence>
<feature type="domain" description="ACB" evidence="3">
    <location>
        <begin position="2"/>
        <end position="86"/>
    </location>
</feature>
<comment type="similarity">
    <text evidence="1">Belongs to the ACBP family.</text>
</comment>
<dbReference type="EMBL" id="LT598483">
    <property type="protein sequence ID" value="SCU78919.1"/>
    <property type="molecule type" value="Genomic_DNA"/>
</dbReference>
<dbReference type="GO" id="GO:0000062">
    <property type="term" value="F:fatty-acyl-CoA binding"/>
    <property type="evidence" value="ECO:0007669"/>
    <property type="project" value="InterPro"/>
</dbReference>
<dbReference type="PANTHER" id="PTHR23310">
    <property type="entry name" value="ACYL-COA-BINDING PROTEIN, ACBP"/>
    <property type="match status" value="1"/>
</dbReference>
<dbReference type="Gene3D" id="1.20.80.10">
    <property type="match status" value="1"/>
</dbReference>
<keyword evidence="2" id="KW-0446">Lipid-binding</keyword>
<dbReference type="InterPro" id="IPR022408">
    <property type="entry name" value="Acyl-CoA-binding_prot_CS"/>
</dbReference>
<gene>
    <name evidence="4" type="ORF">LAME_0A06414G</name>
</gene>
<dbReference type="Proteomes" id="UP000191144">
    <property type="component" value="Chromosome A"/>
</dbReference>
<dbReference type="PROSITE" id="PS00880">
    <property type="entry name" value="ACB_1"/>
    <property type="match status" value="1"/>
</dbReference>
<proteinExistence type="inferred from homology"/>
<dbReference type="InterPro" id="IPR000582">
    <property type="entry name" value="Acyl-CoA-binding_protein"/>
</dbReference>
<accession>A0A1G4IQ85</accession>
<dbReference type="InterPro" id="IPR014352">
    <property type="entry name" value="FERM/acyl-CoA-bd_prot_sf"/>
</dbReference>
<reference evidence="5" key="1">
    <citation type="submission" date="2016-03" db="EMBL/GenBank/DDBJ databases">
        <authorList>
            <person name="Devillers Hugo."/>
        </authorList>
    </citation>
    <scope>NUCLEOTIDE SEQUENCE [LARGE SCALE GENOMIC DNA]</scope>
</reference>
<evidence type="ECO:0000256" key="2">
    <source>
        <dbReference type="ARBA" id="ARBA00023121"/>
    </source>
</evidence>